<dbReference type="InterPro" id="IPR025161">
    <property type="entry name" value="IS402-like_dom"/>
</dbReference>
<evidence type="ECO:0000313" key="2">
    <source>
        <dbReference type="EMBL" id="CAG6393089.1"/>
    </source>
</evidence>
<dbReference type="PANTHER" id="PTHR46637">
    <property type="entry name" value="TIS1421-TRANSPOSASE PROTEIN A"/>
    <property type="match status" value="1"/>
</dbReference>
<gene>
    <name evidence="2" type="ORF">SCOCK_20120</name>
</gene>
<sequence length="125" mass="14197">MGFDLAQRLVTDDLWQLVEPLLPALGFRRQGGGTAPVDERKVFTAVVYVLMSECPWRQLPPRFDVAPATAHRRFTAWTRADLWRSLQDRAEEQMSSFREQRWVAAIAAAARARAMSRAATRDAPI</sequence>
<reference evidence="2" key="1">
    <citation type="submission" date="2021-05" db="EMBL/GenBank/DDBJ databases">
        <authorList>
            <person name="Arsene-Ploetze F."/>
        </authorList>
    </citation>
    <scope>NUCLEOTIDE SEQUENCE</scope>
    <source>
        <strain evidence="2">DSM 42138</strain>
    </source>
</reference>
<comment type="caution">
    <text evidence="2">The sequence shown here is derived from an EMBL/GenBank/DDBJ whole genome shotgun (WGS) entry which is preliminary data.</text>
</comment>
<dbReference type="EMBL" id="CAJSLV010000048">
    <property type="protein sequence ID" value="CAG6393089.1"/>
    <property type="molecule type" value="Genomic_DNA"/>
</dbReference>
<accession>A0A9W4GQW7</accession>
<dbReference type="Pfam" id="PF13340">
    <property type="entry name" value="DUF4096"/>
    <property type="match status" value="1"/>
</dbReference>
<evidence type="ECO:0000313" key="3">
    <source>
        <dbReference type="Proteomes" id="UP001152519"/>
    </source>
</evidence>
<organism evidence="2 3">
    <name type="scientific">Actinacidiphila cocklensis</name>
    <dbReference type="NCBI Taxonomy" id="887465"/>
    <lineage>
        <taxon>Bacteria</taxon>
        <taxon>Bacillati</taxon>
        <taxon>Actinomycetota</taxon>
        <taxon>Actinomycetes</taxon>
        <taxon>Kitasatosporales</taxon>
        <taxon>Streptomycetaceae</taxon>
        <taxon>Actinacidiphila</taxon>
    </lineage>
</organism>
<feature type="domain" description="Insertion element IS402-like" evidence="1">
    <location>
        <begin position="10"/>
        <end position="86"/>
    </location>
</feature>
<dbReference type="InterPro" id="IPR052909">
    <property type="entry name" value="Transposase_6_like"/>
</dbReference>
<keyword evidence="3" id="KW-1185">Reference proteome</keyword>
<dbReference type="AlphaFoldDB" id="A0A9W4GQW7"/>
<proteinExistence type="predicted"/>
<dbReference type="Proteomes" id="UP001152519">
    <property type="component" value="Unassembled WGS sequence"/>
</dbReference>
<evidence type="ECO:0000259" key="1">
    <source>
        <dbReference type="Pfam" id="PF13340"/>
    </source>
</evidence>
<dbReference type="PANTHER" id="PTHR46637:SF1">
    <property type="entry name" value="BLL5188 PROTEIN"/>
    <property type="match status" value="1"/>
</dbReference>
<protein>
    <recommendedName>
        <fullName evidence="1">Insertion element IS402-like domain-containing protein</fullName>
    </recommendedName>
</protein>
<name>A0A9W4GQW7_9ACTN</name>